<reference evidence="1 2" key="1">
    <citation type="journal article" date="2014" name="Genome Announc.">
        <title>Complete Genome Sequence of the Novel Giant Pseudomonas Phage PaBG.</title>
        <authorList>
            <person name="Sykilinda N.N."/>
            <person name="Bondar A.A."/>
            <person name="Gorshkova A.S."/>
            <person name="Kurochkina L.P."/>
            <person name="Kulikov E.E."/>
            <person name="Shneider M.M."/>
            <person name="Kadykov V.A."/>
            <person name="Solovjeva N.V."/>
            <person name="Kabilov M.R."/>
            <person name="Mesyanzhinov V.V."/>
            <person name="Vlassov V.V."/>
            <person name="Drukker V.V."/>
            <person name="Miroshnikov K.A."/>
        </authorList>
    </citation>
    <scope>NUCLEOTIDE SEQUENCE [LARGE SCALE GENOMIC DNA]</scope>
</reference>
<protein>
    <submittedName>
        <fullName evidence="1">Uncharacterized protein</fullName>
    </submittedName>
</protein>
<organism evidence="1 2">
    <name type="scientific">Pseudomonas phage PaBG</name>
    <dbReference type="NCBI Taxonomy" id="1335230"/>
    <lineage>
        <taxon>Viruses</taxon>
        <taxon>Duplodnaviria</taxon>
        <taxon>Heunggongvirae</taxon>
        <taxon>Uroviricota</taxon>
        <taxon>Caudoviricetes</taxon>
        <taxon>Baikalvirus</taxon>
        <taxon>Baikalvirus PaBG</taxon>
    </lineage>
</organism>
<accession>S5WKA8</accession>
<dbReference type="KEGG" id="vg:16574773"/>
<keyword evidence="2" id="KW-1185">Reference proteome</keyword>
<sequence length="156" mass="18584">MKVSFSLKGRLASLSMSTNRLPQNIIDSLIENRKFWRDLPKRLAILPVVHKGRYIGTMPENTPHENAVEFQRRNADELDLCVGYIIWREEPMIPWKIEPHSFCVRKDDDRVIDPTEGRDWSKMKVYYLGFRVPKKDIHQMKYLSLFERMSYLLDNL</sequence>
<evidence type="ECO:0000313" key="1">
    <source>
        <dbReference type="EMBL" id="AGS81971.1"/>
    </source>
</evidence>
<evidence type="ECO:0000313" key="2">
    <source>
        <dbReference type="Proteomes" id="UP000015545"/>
    </source>
</evidence>
<gene>
    <name evidence="1" type="ORF">PaBG_00087</name>
</gene>
<proteinExistence type="predicted"/>
<dbReference type="RefSeq" id="YP_008433418.1">
    <property type="nucleotide sequence ID" value="NC_022096.1"/>
</dbReference>
<dbReference type="Proteomes" id="UP000015545">
    <property type="component" value="Segment"/>
</dbReference>
<name>S5WKA8_9CAUD</name>
<dbReference type="EMBL" id="KF147891">
    <property type="protein sequence ID" value="AGS81971.1"/>
    <property type="molecule type" value="Genomic_DNA"/>
</dbReference>